<evidence type="ECO:0000313" key="2">
    <source>
        <dbReference type="EMBL" id="SEO30514.1"/>
    </source>
</evidence>
<evidence type="ECO:0000256" key="1">
    <source>
        <dbReference type="SAM" id="Phobius"/>
    </source>
</evidence>
<sequence>MLIVQVILIGFVAALLITLIKAYQPTIALVLLIITTCLLFYFILAPVTEIISLLRDLANQYRINFIYLDTVFQIIGIAYLTELGAQLTNDAGLGSIASKIELVGKVLILIVSVPVLTAVIEAIIRFIPQ</sequence>
<accession>A0A1H8NLL5</accession>
<dbReference type="NCBIfam" id="TIGR02849">
    <property type="entry name" value="spore_III_AD"/>
    <property type="match status" value="1"/>
</dbReference>
<keyword evidence="1" id="KW-1133">Transmembrane helix</keyword>
<keyword evidence="1" id="KW-0472">Membrane</keyword>
<reference evidence="2 3" key="1">
    <citation type="submission" date="2016-10" db="EMBL/GenBank/DDBJ databases">
        <authorList>
            <person name="de Groot N.N."/>
        </authorList>
    </citation>
    <scope>NUCLEOTIDE SEQUENCE [LARGE SCALE GENOMIC DNA]</scope>
    <source>
        <strain evidence="2 3">CGMCC 1.10434</strain>
    </source>
</reference>
<dbReference type="RefSeq" id="WP_091497244.1">
    <property type="nucleotide sequence ID" value="NZ_FODJ01000006.1"/>
</dbReference>
<organism evidence="2 3">
    <name type="scientific">Amphibacillus marinus</name>
    <dbReference type="NCBI Taxonomy" id="872970"/>
    <lineage>
        <taxon>Bacteria</taxon>
        <taxon>Bacillati</taxon>
        <taxon>Bacillota</taxon>
        <taxon>Bacilli</taxon>
        <taxon>Bacillales</taxon>
        <taxon>Bacillaceae</taxon>
        <taxon>Amphibacillus</taxon>
    </lineage>
</organism>
<dbReference type="AlphaFoldDB" id="A0A1H8NLL5"/>
<dbReference type="InterPro" id="IPR014211">
    <property type="entry name" value="Spore_III_AD"/>
</dbReference>
<feature type="transmembrane region" description="Helical" evidence="1">
    <location>
        <begin position="106"/>
        <end position="127"/>
    </location>
</feature>
<feature type="transmembrane region" description="Helical" evidence="1">
    <location>
        <begin position="66"/>
        <end position="86"/>
    </location>
</feature>
<dbReference type="STRING" id="872970.SAMN04488134_10629"/>
<feature type="transmembrane region" description="Helical" evidence="1">
    <location>
        <begin position="32"/>
        <end position="54"/>
    </location>
</feature>
<dbReference type="Pfam" id="PF06686">
    <property type="entry name" value="SpoIIIAC"/>
    <property type="match status" value="2"/>
</dbReference>
<name>A0A1H8NLL5_9BACI</name>
<dbReference type="EMBL" id="FODJ01000006">
    <property type="protein sequence ID" value="SEO30514.1"/>
    <property type="molecule type" value="Genomic_DNA"/>
</dbReference>
<proteinExistence type="predicted"/>
<evidence type="ECO:0000313" key="3">
    <source>
        <dbReference type="Proteomes" id="UP000199300"/>
    </source>
</evidence>
<dbReference type="Proteomes" id="UP000199300">
    <property type="component" value="Unassembled WGS sequence"/>
</dbReference>
<protein>
    <submittedName>
        <fullName evidence="2">Stage III sporulation protein AD</fullName>
    </submittedName>
</protein>
<keyword evidence="3" id="KW-1185">Reference proteome</keyword>
<keyword evidence="1" id="KW-0812">Transmembrane</keyword>
<dbReference type="InterPro" id="IPR025664">
    <property type="entry name" value="Spore_III_AC/AD"/>
</dbReference>
<dbReference type="OrthoDB" id="1682150at2"/>
<gene>
    <name evidence="2" type="ORF">SAMN04488134_10629</name>
</gene>